<feature type="region of interest" description="Disordered" evidence="7">
    <location>
        <begin position="199"/>
        <end position="250"/>
    </location>
</feature>
<feature type="repeat" description="ANK" evidence="5">
    <location>
        <begin position="1081"/>
        <end position="1103"/>
    </location>
</feature>
<dbReference type="PROSITE" id="PS50088">
    <property type="entry name" value="ANK_REPEAT"/>
    <property type="match status" value="3"/>
</dbReference>
<keyword evidence="4 6" id="KW-0175">Coiled coil</keyword>
<dbReference type="SMART" id="SM00248">
    <property type="entry name" value="ANK"/>
    <property type="match status" value="5"/>
</dbReference>
<dbReference type="Proteomes" id="UP000694523">
    <property type="component" value="Unplaced"/>
</dbReference>
<dbReference type="AlphaFoldDB" id="A0A8C6UE70"/>
<keyword evidence="1" id="KW-0597">Phosphoprotein</keyword>
<keyword evidence="9" id="KW-1185">Reference proteome</keyword>
<feature type="compositionally biased region" description="Basic and acidic residues" evidence="7">
    <location>
        <begin position="149"/>
        <end position="163"/>
    </location>
</feature>
<dbReference type="GO" id="GO:0030837">
    <property type="term" value="P:negative regulation of actin filament polymerization"/>
    <property type="evidence" value="ECO:0007669"/>
    <property type="project" value="InterPro"/>
</dbReference>
<dbReference type="Gene3D" id="1.25.40.20">
    <property type="entry name" value="Ankyrin repeat-containing domain"/>
    <property type="match status" value="1"/>
</dbReference>
<evidence type="ECO:0000256" key="5">
    <source>
        <dbReference type="PROSITE-ProRule" id="PRU00023"/>
    </source>
</evidence>
<feature type="repeat" description="ANK" evidence="5">
    <location>
        <begin position="1048"/>
        <end position="1080"/>
    </location>
</feature>
<dbReference type="PROSITE" id="PS50297">
    <property type="entry name" value="ANK_REP_REGION"/>
    <property type="match status" value="2"/>
</dbReference>
<organism evidence="8 9">
    <name type="scientific">Neogobius melanostomus</name>
    <name type="common">round goby</name>
    <dbReference type="NCBI Taxonomy" id="47308"/>
    <lineage>
        <taxon>Eukaryota</taxon>
        <taxon>Metazoa</taxon>
        <taxon>Chordata</taxon>
        <taxon>Craniata</taxon>
        <taxon>Vertebrata</taxon>
        <taxon>Euteleostomi</taxon>
        <taxon>Actinopterygii</taxon>
        <taxon>Neopterygii</taxon>
        <taxon>Teleostei</taxon>
        <taxon>Neoteleostei</taxon>
        <taxon>Acanthomorphata</taxon>
        <taxon>Gobiaria</taxon>
        <taxon>Gobiiformes</taxon>
        <taxon>Gobioidei</taxon>
        <taxon>Gobiidae</taxon>
        <taxon>Benthophilinae</taxon>
        <taxon>Neogobiini</taxon>
        <taxon>Neogobius</taxon>
    </lineage>
</organism>
<evidence type="ECO:0000256" key="2">
    <source>
        <dbReference type="ARBA" id="ARBA00022737"/>
    </source>
</evidence>
<evidence type="ECO:0000256" key="7">
    <source>
        <dbReference type="SAM" id="MobiDB-lite"/>
    </source>
</evidence>
<dbReference type="Ensembl" id="ENSNMLT00000038661.1">
    <property type="protein sequence ID" value="ENSNMLP00000034709.1"/>
    <property type="gene ID" value="ENSNMLG00000021535.1"/>
</dbReference>
<keyword evidence="3 5" id="KW-0040">ANK repeat</keyword>
<reference evidence="8" key="2">
    <citation type="submission" date="2025-09" db="UniProtKB">
        <authorList>
            <consortium name="Ensembl"/>
        </authorList>
    </citation>
    <scope>IDENTIFICATION</scope>
</reference>
<dbReference type="FunFam" id="1.25.40.20:FF:000017">
    <property type="entry name" value="KN motif and ankyrin repeat domain-containing protein 1"/>
    <property type="match status" value="1"/>
</dbReference>
<evidence type="ECO:0000313" key="9">
    <source>
        <dbReference type="Proteomes" id="UP000694523"/>
    </source>
</evidence>
<name>A0A8C6UE70_9GOBI</name>
<dbReference type="Pfam" id="PF12796">
    <property type="entry name" value="Ank_2"/>
    <property type="match status" value="1"/>
</dbReference>
<dbReference type="Pfam" id="PF00023">
    <property type="entry name" value="Ank"/>
    <property type="match status" value="1"/>
</dbReference>
<protein>
    <submittedName>
        <fullName evidence="8">KN motif and ankyrin repeat domains 1b</fullName>
    </submittedName>
</protein>
<evidence type="ECO:0000256" key="1">
    <source>
        <dbReference type="ARBA" id="ARBA00022553"/>
    </source>
</evidence>
<dbReference type="InterPro" id="IPR002110">
    <property type="entry name" value="Ankyrin_rpt"/>
</dbReference>
<evidence type="ECO:0000256" key="6">
    <source>
        <dbReference type="SAM" id="Coils"/>
    </source>
</evidence>
<proteinExistence type="predicted"/>
<dbReference type="GO" id="GO:0005856">
    <property type="term" value="C:cytoskeleton"/>
    <property type="evidence" value="ECO:0007669"/>
    <property type="project" value="TreeGrafter"/>
</dbReference>
<dbReference type="InterPro" id="IPR047184">
    <property type="entry name" value="KANK1-4"/>
</dbReference>
<evidence type="ECO:0000313" key="8">
    <source>
        <dbReference type="Ensembl" id="ENSNMLP00000034709.1"/>
    </source>
</evidence>
<dbReference type="PANTHER" id="PTHR24168">
    <property type="entry name" value="KN MOTIF AND ANKYRIN REPEAT DOMAIN-CONTAINING"/>
    <property type="match status" value="1"/>
</dbReference>
<dbReference type="SUPFAM" id="SSF48403">
    <property type="entry name" value="Ankyrin repeat"/>
    <property type="match status" value="1"/>
</dbReference>
<feature type="compositionally biased region" description="Polar residues" evidence="7">
    <location>
        <begin position="222"/>
        <end position="250"/>
    </location>
</feature>
<reference evidence="8" key="1">
    <citation type="submission" date="2025-08" db="UniProtKB">
        <authorList>
            <consortium name="Ensembl"/>
        </authorList>
    </citation>
    <scope>IDENTIFICATION</scope>
</reference>
<dbReference type="GO" id="GO:0005737">
    <property type="term" value="C:cytoplasm"/>
    <property type="evidence" value="ECO:0007669"/>
    <property type="project" value="TreeGrafter"/>
</dbReference>
<dbReference type="PANTHER" id="PTHR24168:SF19">
    <property type="entry name" value="KN MOTIF AND ANKYRIN REPEAT DOMAIN-CONTAINING PROTEIN 1"/>
    <property type="match status" value="1"/>
</dbReference>
<feature type="repeat" description="ANK" evidence="5">
    <location>
        <begin position="976"/>
        <end position="1009"/>
    </location>
</feature>
<evidence type="ECO:0000256" key="4">
    <source>
        <dbReference type="ARBA" id="ARBA00023054"/>
    </source>
</evidence>
<accession>A0A8C6UE70</accession>
<feature type="coiled-coil region" evidence="6">
    <location>
        <begin position="256"/>
        <end position="307"/>
    </location>
</feature>
<feature type="region of interest" description="Disordered" evidence="7">
    <location>
        <begin position="81"/>
        <end position="184"/>
    </location>
</feature>
<sequence>MFLLCYCWRWDCFGVRVPAQSMVMHFKGELESNYRLKTLDGCFCLELDPDYKSQSNFTCTRCVDTFPTTIIKRLSFKRRPRGASNDAEASPNVASSNQWHSAESLLSNKDGTREMAVSRTARGRPPLPPPPHHSIITDKKTLHTYPKVSDPETKQCLEDKDTLETQEVISLAPPQPFPRRRLASFGGLSCPDSASPFTGWGAYNQDKDGNQPGASDNLPDNLRSSRGNPGSTQSLRVSPQSSGRNTPVTGLGSLQLQHVRDQMVSALQKLKELEEQVKVIPVLELKISVLQEEKQQLLHQLKKQSDEDVIWKKVSVEKLHSAIEDVENVEHKEYINSTDCKKLSEEVQPLKKVTSAEPIWQRTASVEPKKPEEIGNDKDTKMLCCEHHCQSKEGMSIASEVTYHNFGINIEKDKELFAQQEIIFSLKEKIIDLEAELKESTLQKEMNRLKFELQAAGERNNKIKIDQASSAIPSTVNASTEARPSTKSQGVGNHVLFSDASTGEVTEMKSVGISCCRMTLENVGTGPTIEWVVRERVDTADKNMGVQLVTTSQGVGTCLQLCDTGTNTDKPWTDNAACEDLSVDVHVSVDQGRDEGVMASPETASQHTNTVHNLVSRFTNTRQAFNTDSITGTVIKSQDKHTNTPQMVTRTVSVGSWTQDIQASPQTRTIGVGTTNFVDSDALQSNTVSKVMRDASVGVININENFLVGIKTRNMASGPSRLPDPLKTRSVGVGEGRIWETSVKEWTAVSSNQPLKEKELNYYIKEMQKFLTEHKDLLTEEGTEKTCFNQHKYSQRNANPTQIYKNPQEGNEGLALDILEPISSNITFATGTTVKKICKNATANIKNNYEMAKEEKYSKHFSRKRSKGSAKRSLQERYCEKHCSVYIILKINLGWFIIIYYFRFKLSENLLSACQTLKRHLSGDTADKTKDIVSQEWFGISSLKTAVPGAVEDYLSAFRDVSPLVQQHIVNMTDSNGNTALHYCVSHSNFCDVKKLLSMDGCDVNQQNKAGYTPIMLAALAAVSSPEHMTVVKELFSKGDVNTKASQAGQTALMLAVSHGSMEMVHALLEQGAEVNLQDDEGSTALMCASEHGHKEIVKLLLQQPDCDATLSDSDESTALSIALEAGHREIAVLLYAHANFSKGNTGVCCIFISVNLYDSE</sequence>
<keyword evidence="2" id="KW-0677">Repeat</keyword>
<evidence type="ECO:0000256" key="3">
    <source>
        <dbReference type="ARBA" id="ARBA00023043"/>
    </source>
</evidence>
<dbReference type="InterPro" id="IPR036770">
    <property type="entry name" value="Ankyrin_rpt-contain_sf"/>
</dbReference>
<feature type="compositionally biased region" description="Polar residues" evidence="7">
    <location>
        <begin position="92"/>
        <end position="109"/>
    </location>
</feature>